<sequence>MRFFVLLTYFIFCFSFISKGQFCSGNLGDPVINQTFGAGRAFVMPPHATTYDVAGSCPGKGQYLISSFIFGCGPDRTWLQMIGDHTRDLNGNYMLVNAENTAGTVYTDTAKNLCPNTNYVFSAWISNAMQSITCGGQSVLANLTLTVTTLDGTLLGTTNTGDIPTAFDRIWKQYGVAISTPPNTEQVIVSITTNPKPGCGSGFVLDDITFRSCGPAVNITLDGSTEPGNVCADYPNPFILEGAYSTGFADPAVQWQSSLDSGKTWVDIPGETTTIYAIPRRLTGSVDYRMVMAERGSINSLNCRIASNGIHTDIHPLPPHNPPQDLIGCLDKNLALPVADPSALQVLWTGVGGYSSTLAASVVPKLQYADTGLYTLKETFYFGCVSLDSFYLKIFPGTTIYTEPTYPICEGLSEQLSATATDGDSFKWFPSTGLSNDAIANPIARPTDSTEYKVVVTNSFGCKDSAFLKIDVYRNPVANAGIDKVILAGDTAVLSAAVKGTSVSYEWTPSLFLSDVHAVQPLAFPTENQLYTLSVFSNVGCGAATDDVLVKVYSDIFIPTAFTPNGDGINDRFQVLPLDNYAIVQMIVYNRWGQLMYTSKDKYSSWDGTYKGMVQPTGSYVYRVELLSPQGRRIIKQGSVMLLH</sequence>
<keyword evidence="2" id="KW-1185">Reference proteome</keyword>
<dbReference type="Gene3D" id="2.60.120.260">
    <property type="entry name" value="Galactose-binding domain-like"/>
    <property type="match status" value="1"/>
</dbReference>
<dbReference type="NCBIfam" id="TIGR04131">
    <property type="entry name" value="Bac_Flav_CTERM"/>
    <property type="match status" value="1"/>
</dbReference>
<dbReference type="EMBL" id="WHPF01000010">
    <property type="protein sequence ID" value="NNV56654.1"/>
    <property type="molecule type" value="Genomic_DNA"/>
</dbReference>
<reference evidence="1" key="1">
    <citation type="submission" date="2019-10" db="EMBL/GenBank/DDBJ databases">
        <title>Draft genome sequence of Panacibacter sp. KCS-6.</title>
        <authorList>
            <person name="Yim K.J."/>
        </authorList>
    </citation>
    <scope>NUCLEOTIDE SEQUENCE</scope>
    <source>
        <strain evidence="1">KCS-6</strain>
    </source>
</reference>
<organism evidence="1 2">
    <name type="scientific">Limnovirga soli</name>
    <dbReference type="NCBI Taxonomy" id="2656915"/>
    <lineage>
        <taxon>Bacteria</taxon>
        <taxon>Pseudomonadati</taxon>
        <taxon>Bacteroidota</taxon>
        <taxon>Chitinophagia</taxon>
        <taxon>Chitinophagales</taxon>
        <taxon>Chitinophagaceae</taxon>
        <taxon>Limnovirga</taxon>
    </lineage>
</organism>
<protein>
    <submittedName>
        <fullName evidence="1">T9SS type B sorting domain-containing protein</fullName>
    </submittedName>
</protein>
<dbReference type="InterPro" id="IPR026341">
    <property type="entry name" value="T9SS_type_B"/>
</dbReference>
<evidence type="ECO:0000313" key="1">
    <source>
        <dbReference type="EMBL" id="NNV56654.1"/>
    </source>
</evidence>
<accession>A0A8J8FHX2</accession>
<gene>
    <name evidence="1" type="ORF">GD597_14375</name>
</gene>
<dbReference type="Pfam" id="PF13585">
    <property type="entry name" value="CHU_C"/>
    <property type="match status" value="1"/>
</dbReference>
<evidence type="ECO:0000313" key="2">
    <source>
        <dbReference type="Proteomes" id="UP000598971"/>
    </source>
</evidence>
<dbReference type="AlphaFoldDB" id="A0A8J8FHX2"/>
<dbReference type="Proteomes" id="UP000598971">
    <property type="component" value="Unassembled WGS sequence"/>
</dbReference>
<proteinExistence type="predicted"/>
<comment type="caution">
    <text evidence="1">The sequence shown here is derived from an EMBL/GenBank/DDBJ whole genome shotgun (WGS) entry which is preliminary data.</text>
</comment>
<name>A0A8J8FHX2_9BACT</name>
<dbReference type="RefSeq" id="WP_171608600.1">
    <property type="nucleotide sequence ID" value="NZ_WHPF01000010.1"/>
</dbReference>